<feature type="domain" description="VWFD" evidence="4">
    <location>
        <begin position="2333"/>
        <end position="2493"/>
    </location>
</feature>
<dbReference type="InterPro" id="IPR001846">
    <property type="entry name" value="VWF_type-D"/>
</dbReference>
<dbReference type="Pfam" id="PF01826">
    <property type="entry name" value="TIL"/>
    <property type="match status" value="6"/>
</dbReference>
<dbReference type="Proteomes" id="UP000265120">
    <property type="component" value="Chromosome 13"/>
</dbReference>
<dbReference type="PANTHER" id="PTHR11339:SF374">
    <property type="entry name" value="ZONADHESIN"/>
    <property type="match status" value="1"/>
</dbReference>
<dbReference type="InterPro" id="IPR025615">
    <property type="entry name" value="TILa_dom"/>
</dbReference>
<dbReference type="Pfam" id="PF08742">
    <property type="entry name" value="C8"/>
    <property type="match status" value="6"/>
</dbReference>
<reference evidence="5" key="2">
    <citation type="submission" date="2025-08" db="UniProtKB">
        <authorList>
            <consortium name="Ensembl"/>
        </authorList>
    </citation>
    <scope>IDENTIFICATION</scope>
</reference>
<keyword evidence="3" id="KW-0325">Glycoprotein</keyword>
<dbReference type="InParanoid" id="A0A3P8VGS3"/>
<feature type="domain" description="VWFD" evidence="4">
    <location>
        <begin position="408"/>
        <end position="589"/>
    </location>
</feature>
<dbReference type="InterPro" id="IPR001007">
    <property type="entry name" value="VWF_dom"/>
</dbReference>
<dbReference type="PANTHER" id="PTHR11339">
    <property type="entry name" value="EXTRACELLULAR MATRIX GLYCOPROTEIN RELATED"/>
    <property type="match status" value="1"/>
</dbReference>
<evidence type="ECO:0000256" key="3">
    <source>
        <dbReference type="ARBA" id="ARBA00023180"/>
    </source>
</evidence>
<evidence type="ECO:0000313" key="6">
    <source>
        <dbReference type="Proteomes" id="UP000265120"/>
    </source>
</evidence>
<protein>
    <submittedName>
        <fullName evidence="5">Fc gamma binding protein</fullName>
    </submittedName>
</protein>
<sequence>MGTEFALPFLTNYNLKYRSQFKLFITASQDKTKVTVSVLPLKFKEERTLKAGERFTAILPPTVIHGTETSPNTVLIAASAKVSVTALNYKDYTAETSVLYPVTEWGRDYFMFTPSSLYYNEFSVTNGKEKNRVEFLAKDKIVFHQKTLKHLIVELQPYESVQFYSEHDLSSIRVVSQHPVAVFTGHTCFNKFSRCDHLYEQLLPVNRWGSKFIVPPLSTKNKYVNIYLQSSQPTHIVIQSGNTKNDFSLSAGETKELKPSKSEALSIQADHGIQVLLLFNVITYPIYKYRDPFLMTIMPSDQFCSSFSLVAQDIVESIALIVAQTSALAELRINGKDLPASVQWKKVTGTEFSWAEISYPLGNSQHTVSSSKTPFGLYSISLDQRIGYGSPAQCLQPGKEKHTAGGSSTCWAAGDPHYHTFDGRRFDFMGTCTYVMAKNCKKNDFPAFEVLAQNENRGNLRVSYVTLVTVKVYDITVIVARSEKGRVRIDNILGSLPVSLNNNKLRMFYSGRSVVIEADFGLTVRYDWEHQLVVTLSESYAGQTCGLCGNFNGNPTDDFITPSGSEAQGAVAFGSSWKVPGQVKDAACRDDCVGGCKSCKHHQMMTWEGETFCGIITVPNGPFSDCHAVIEPQTYKENCMYDVCMGDGLHHFLCRALETYADACQAAGIQIKDWRQNTKCSPQCPANSHYELCGSACPATCSDPNAPSTCKYPCVETCTCNSGFVLSGDKCVPEKQCGCTYEGRYIPPGESLSVDQSCQRLCECKPRTRKVACYNKACEPGTKCQVLEGIKKCHPVSQSTCRATGDPHYTTFDNRRFDFQGTCVYQLVALCSKNQELVPFEVRVQNKHRGNKRVSFTKLVEIRVYSLSIYHDVFHFQVDDVLVDLPVTLAGGQVSVYKSGCYVDVITNFGLKVQFNRISAVFVTLPSNYMEAVCGLCGNYNGKPQDDLIPKNSDHAVAPADFGSSWRVAEIPGCVDGCEGKCPSCDINQKVQYEQKDFCGIIKDPKGPFHDCHAIVDPTGHFEDCVYDVCLYNGRHNVLCEAITEYTSACHAAGAKVYSWRTSQFCALKCPVNSHYEVCATSCPATCKDLASPQGCREECAEGCSCDDGYILSGDECVQFSKCGCVYNDRYYRAGQVFYPNGQCEEECKCTPNGEVIGADEGTCGPHEKCKVENGVQKCQPVGKGVCRASGDPHYRSFDGRVFDFQGMCTYTLSQSYCCWYHFVQLSLIIFLNLNDGAVLVYQEGKHFVIATDFGLRVTYNRIYHVTVTVPGNYRGKVCGLCGNFNGDQKDDFQMPDKQLTTNRNNFGKSWKVTIPGVACSDGCEGNSCPECDSARKAVLSETSYCGIVTAPTGPFSVCYSTLDPQSYFSDCVYDVCASNGDEDVLCESIAAYVVDCHDAGTEVPNWRTASFCPMKCPANSHYEVCADPSSDSCPGLTDMLQSTSNKCTEGCECDAGFLFNGQTCVSETECGCYENGKTYKPGETVYEEDCNIKCTCNPATGLVCEKHTCPKKTKCMIRKEIRAYPCQDVKCREKETCHDEKGEAVCRPNYTGTCWAWGDPHYHTFDGYNFDFQGTCKYVISNTCGNLNGLVPFSVTERNDNRGNKAVSFVREVDVSVYGFNITVVKNQIGQVMVNGERLNLPIELGDGQVSVFQSGRTAVIDTDFGLVVSYDWNWKLVIKLPSSYYGSVCGLCGNFNGNRGDELRNPAGKDVASVTEWGQSWKIPEQDKEHPCSDKCEKNCPACDNSQIKFYESKSMCGALSYKKSSVFKACHDKVDPRPFMESCVYDVCLNKGDKKMLCQALASYAEQCGEEGIQIQGWRKTFGSMNCQPNSHYEECVGPCQPSCPFPEQRQICQGVCVEACVCDAGYVLSAGVCVPANTCGCSYQGRYYQPGQRFWADDDCRQLCECDSTQGMVKCRQSSCSAKERCTTKDGERTCQPISHATCSASGDPHYRTFDGHKFDFQGTCVYQLVGLCSQQPGLEPFKVSVQNDHRGSRAVSYTRTVVFSIYGVNITITREHPNKILVRMDVTLLPLDYRNELSIYHSGHRAVVKTKAGITVTFDWRSTVRVTLPSSYQNAVCGLCGNYNGNNKDDLIMPNGQAAPDGARLGESWQVALTPGCSSVCQGAQCQSCSDSQKEKYQLQRHCNIIADKAGPFRECHKHVDPAPYLEDCVYDACIYQGRPGSVCEAVEVYVTACQDLGVNIYPWRNNSYCPMACPASSHYSLCATGCPATCASLSTLFSCDAHCREACECEDGYLESGGTCIPVRDCGCSYNGQYFRNGDVFYRDNKCGQKCVCGDNGAVSCQNAKCQQGEVCKIVNGVKACQSESQGKCVASGDPHYTSFDGRRFDFQGTCVYELAKVCDDNDGQLTPFTVTQGNEKFGNGKVAVTESVDDELLNLPLSLGDGLITVTQEGLNIVVRTEFGLTVLYDTVYYVEVIVPSAYKGKMCGLCGNYNNKPDDDFTLPDGKQVTDVDEFGRAWAFHLPGFMCGGCGGKCPVCEEDKAAKYRTPDSCGMISAPNGPFKACHSEIDPAPYMSNCVFDVCAVNGIMETLCDSVQAYVLACQGVGVKIQPWRNSTFCPAFCHAHSHYEACVDTCAGTCASPMIPFACSESCFEGCQCDDNLVFDGAQCVPLENCGCLYEGKYLKVN</sequence>
<organism evidence="5 6">
    <name type="scientific">Cynoglossus semilaevis</name>
    <name type="common">Tongue sole</name>
    <dbReference type="NCBI Taxonomy" id="244447"/>
    <lineage>
        <taxon>Eukaryota</taxon>
        <taxon>Metazoa</taxon>
        <taxon>Chordata</taxon>
        <taxon>Craniata</taxon>
        <taxon>Vertebrata</taxon>
        <taxon>Euteleostomi</taxon>
        <taxon>Actinopterygii</taxon>
        <taxon>Neopterygii</taxon>
        <taxon>Teleostei</taxon>
        <taxon>Neoteleostei</taxon>
        <taxon>Acanthomorphata</taxon>
        <taxon>Carangaria</taxon>
        <taxon>Pleuronectiformes</taxon>
        <taxon>Pleuronectoidei</taxon>
        <taxon>Cynoglossidae</taxon>
        <taxon>Cynoglossinae</taxon>
        <taxon>Cynoglossus</taxon>
    </lineage>
</organism>
<evidence type="ECO:0000313" key="5">
    <source>
        <dbReference type="Ensembl" id="ENSCSEP00000011630.1"/>
    </source>
</evidence>
<evidence type="ECO:0000256" key="1">
    <source>
        <dbReference type="ARBA" id="ARBA00022737"/>
    </source>
</evidence>
<feature type="domain" description="VWFD" evidence="4">
    <location>
        <begin position="799"/>
        <end position="975"/>
    </location>
</feature>
<dbReference type="FunFam" id="2.10.25.10:FF:000674">
    <property type="entry name" value="Mucin-2"/>
    <property type="match status" value="1"/>
</dbReference>
<reference evidence="5 6" key="1">
    <citation type="journal article" date="2014" name="Nat. Genet.">
        <title>Whole-genome sequence of a flatfish provides insights into ZW sex chromosome evolution and adaptation to a benthic lifestyle.</title>
        <authorList>
            <person name="Chen S."/>
            <person name="Zhang G."/>
            <person name="Shao C."/>
            <person name="Huang Q."/>
            <person name="Liu G."/>
            <person name="Zhang P."/>
            <person name="Song W."/>
            <person name="An N."/>
            <person name="Chalopin D."/>
            <person name="Volff J.N."/>
            <person name="Hong Y."/>
            <person name="Li Q."/>
            <person name="Sha Z."/>
            <person name="Zhou H."/>
            <person name="Xie M."/>
            <person name="Yu Q."/>
            <person name="Liu Y."/>
            <person name="Xiang H."/>
            <person name="Wang N."/>
            <person name="Wu K."/>
            <person name="Yang C."/>
            <person name="Zhou Q."/>
            <person name="Liao X."/>
            <person name="Yang L."/>
            <person name="Hu Q."/>
            <person name="Zhang J."/>
            <person name="Meng L."/>
            <person name="Jin L."/>
            <person name="Tian Y."/>
            <person name="Lian J."/>
            <person name="Yang J."/>
            <person name="Miao G."/>
            <person name="Liu S."/>
            <person name="Liang Z."/>
            <person name="Yan F."/>
            <person name="Li Y."/>
            <person name="Sun B."/>
            <person name="Zhang H."/>
            <person name="Zhang J."/>
            <person name="Zhu Y."/>
            <person name="Du M."/>
            <person name="Zhao Y."/>
            <person name="Schartl M."/>
            <person name="Tang Q."/>
            <person name="Wang J."/>
        </authorList>
    </citation>
    <scope>NUCLEOTIDE SEQUENCE</scope>
</reference>
<dbReference type="InterPro" id="IPR050780">
    <property type="entry name" value="Mucin_vWF_Thrombospondin_sf"/>
</dbReference>
<keyword evidence="2" id="KW-1015">Disulfide bond</keyword>
<dbReference type="STRING" id="244447.ENSCSEP00000011630"/>
<dbReference type="InterPro" id="IPR035234">
    <property type="entry name" value="IgGFc-bd_N"/>
</dbReference>
<dbReference type="Ensembl" id="ENSCSET00000011770.1">
    <property type="protein sequence ID" value="ENSCSEP00000011630.1"/>
    <property type="gene ID" value="ENSCSEG00000007437.1"/>
</dbReference>
<reference evidence="5" key="3">
    <citation type="submission" date="2025-09" db="UniProtKB">
        <authorList>
            <consortium name="Ensembl"/>
        </authorList>
    </citation>
    <scope>IDENTIFICATION</scope>
</reference>
<dbReference type="FunFam" id="2.10.25.10:FF:000055">
    <property type="entry name" value="alpha-tectorin isoform X1"/>
    <property type="match status" value="4"/>
</dbReference>
<evidence type="ECO:0000256" key="2">
    <source>
        <dbReference type="ARBA" id="ARBA00023157"/>
    </source>
</evidence>
<dbReference type="Pfam" id="PF17517">
    <property type="entry name" value="IgGFc_binding"/>
    <property type="match status" value="1"/>
</dbReference>
<keyword evidence="6" id="KW-1185">Reference proteome</keyword>
<dbReference type="SUPFAM" id="SSF57567">
    <property type="entry name" value="Serine protease inhibitors"/>
    <property type="match status" value="6"/>
</dbReference>
<dbReference type="SMART" id="SM00215">
    <property type="entry name" value="VWC_out"/>
    <property type="match status" value="4"/>
</dbReference>
<dbReference type="GO" id="GO:0031012">
    <property type="term" value="C:extracellular matrix"/>
    <property type="evidence" value="ECO:0007669"/>
    <property type="project" value="TreeGrafter"/>
</dbReference>
<dbReference type="SMART" id="SM00832">
    <property type="entry name" value="C8"/>
    <property type="match status" value="6"/>
</dbReference>
<dbReference type="InterPro" id="IPR036084">
    <property type="entry name" value="Ser_inhib-like_sf"/>
</dbReference>
<dbReference type="InterPro" id="IPR002919">
    <property type="entry name" value="TIL_dom"/>
</dbReference>
<feature type="domain" description="VWFD" evidence="4">
    <location>
        <begin position="1945"/>
        <end position="2123"/>
    </location>
</feature>
<dbReference type="Pfam" id="PF00094">
    <property type="entry name" value="VWD"/>
    <property type="match status" value="7"/>
</dbReference>
<feature type="domain" description="VWFD" evidence="4">
    <location>
        <begin position="1553"/>
        <end position="1735"/>
    </location>
</feature>
<evidence type="ECO:0000259" key="4">
    <source>
        <dbReference type="PROSITE" id="PS51233"/>
    </source>
</evidence>
<dbReference type="GO" id="GO:0005615">
    <property type="term" value="C:extracellular space"/>
    <property type="evidence" value="ECO:0007669"/>
    <property type="project" value="TreeGrafter"/>
</dbReference>
<dbReference type="InterPro" id="IPR014853">
    <property type="entry name" value="VWF/SSPO/ZAN-like_Cys-rich_dom"/>
</dbReference>
<dbReference type="Gene3D" id="2.10.25.10">
    <property type="entry name" value="Laminin"/>
    <property type="match status" value="6"/>
</dbReference>
<keyword evidence="1" id="KW-0677">Repeat</keyword>
<dbReference type="Pfam" id="PF12714">
    <property type="entry name" value="TILa"/>
    <property type="match status" value="3"/>
</dbReference>
<accession>A0A3P8VGS3</accession>
<dbReference type="PROSITE" id="PS51233">
    <property type="entry name" value="VWFD"/>
    <property type="match status" value="6"/>
</dbReference>
<feature type="domain" description="VWFD" evidence="4">
    <location>
        <begin position="1121"/>
        <end position="1321"/>
    </location>
</feature>
<dbReference type="GeneTree" id="ENSGT00950000183155"/>
<dbReference type="SMART" id="SM00216">
    <property type="entry name" value="VWD"/>
    <property type="match status" value="6"/>
</dbReference>
<name>A0A3P8VGS3_CYNSE</name>
<dbReference type="CDD" id="cd19941">
    <property type="entry name" value="TIL"/>
    <property type="match status" value="6"/>
</dbReference>
<proteinExistence type="predicted"/>